<dbReference type="PANTHER" id="PTHR12521">
    <property type="entry name" value="PROTEIN C6ORF130"/>
    <property type="match status" value="1"/>
</dbReference>
<keyword evidence="5" id="KW-0904">Protein phosphatase</keyword>
<dbReference type="PANTHER" id="PTHR12521:SF0">
    <property type="entry name" value="ADP-RIBOSE GLYCOHYDROLASE OARD1"/>
    <property type="match status" value="1"/>
</dbReference>
<evidence type="ECO:0000313" key="9">
    <source>
        <dbReference type="EMBL" id="KAK6362915.1"/>
    </source>
</evidence>
<gene>
    <name evidence="9" type="primary">POA1</name>
    <name evidence="9" type="ORF">TWF730_000367</name>
</gene>
<dbReference type="InterPro" id="IPR002589">
    <property type="entry name" value="Macro_dom"/>
</dbReference>
<dbReference type="SUPFAM" id="SSF52949">
    <property type="entry name" value="Macro domain-like"/>
    <property type="match status" value="1"/>
</dbReference>
<feature type="domain" description="Macro" evidence="8">
    <location>
        <begin position="61"/>
        <end position="186"/>
    </location>
</feature>
<dbReference type="Proteomes" id="UP001373714">
    <property type="component" value="Unassembled WGS sequence"/>
</dbReference>
<name>A0AAV9VLB8_9PEZI</name>
<evidence type="ECO:0000256" key="5">
    <source>
        <dbReference type="ARBA" id="ARBA00022912"/>
    </source>
</evidence>
<evidence type="ECO:0000256" key="7">
    <source>
        <dbReference type="SAM" id="MobiDB-lite"/>
    </source>
</evidence>
<organism evidence="9 10">
    <name type="scientific">Orbilia blumenaviensis</name>
    <dbReference type="NCBI Taxonomy" id="1796055"/>
    <lineage>
        <taxon>Eukaryota</taxon>
        <taxon>Fungi</taxon>
        <taxon>Dikarya</taxon>
        <taxon>Ascomycota</taxon>
        <taxon>Pezizomycotina</taxon>
        <taxon>Orbiliomycetes</taxon>
        <taxon>Orbiliales</taxon>
        <taxon>Orbiliaceae</taxon>
        <taxon>Orbilia</taxon>
    </lineage>
</organism>
<comment type="function">
    <text evidence="1">Highly specific phosphatase involved in the metabolism of ADP-ribose 1''-phosphate (Appr1p) which is produced as a consequence of tRNA splicing.</text>
</comment>
<evidence type="ECO:0000256" key="3">
    <source>
        <dbReference type="ARBA" id="ARBA00012983"/>
    </source>
</evidence>
<evidence type="ECO:0000313" key="10">
    <source>
        <dbReference type="Proteomes" id="UP001373714"/>
    </source>
</evidence>
<evidence type="ECO:0000256" key="4">
    <source>
        <dbReference type="ARBA" id="ARBA00019744"/>
    </source>
</evidence>
<dbReference type="EC" id="3.1.3.84" evidence="3"/>
<dbReference type="InterPro" id="IPR050892">
    <property type="entry name" value="ADP-ribose_metab_enzymes"/>
</dbReference>
<protein>
    <recommendedName>
        <fullName evidence="4">ADP-ribose 1''-phosphate phosphatase</fullName>
        <ecNumber evidence="3">3.1.3.84</ecNumber>
    </recommendedName>
</protein>
<dbReference type="GO" id="GO:0004721">
    <property type="term" value="F:phosphoprotein phosphatase activity"/>
    <property type="evidence" value="ECO:0007669"/>
    <property type="project" value="UniProtKB-KW"/>
</dbReference>
<comment type="similarity">
    <text evidence="2">Belongs to the POA1 family.</text>
</comment>
<evidence type="ECO:0000256" key="2">
    <source>
        <dbReference type="ARBA" id="ARBA00006575"/>
    </source>
</evidence>
<proteinExistence type="inferred from homology"/>
<reference evidence="9 10" key="1">
    <citation type="submission" date="2019-10" db="EMBL/GenBank/DDBJ databases">
        <authorList>
            <person name="Palmer J.M."/>
        </authorList>
    </citation>
    <scope>NUCLEOTIDE SEQUENCE [LARGE SCALE GENOMIC DNA]</scope>
    <source>
        <strain evidence="9 10">TWF730</strain>
    </source>
</reference>
<keyword evidence="5" id="KW-0378">Hydrolase</keyword>
<comment type="caution">
    <text evidence="9">The sequence shown here is derived from an EMBL/GenBank/DDBJ whole genome shotgun (WGS) entry which is preliminary data.</text>
</comment>
<dbReference type="InterPro" id="IPR043472">
    <property type="entry name" value="Macro_dom-like"/>
</dbReference>
<dbReference type="AlphaFoldDB" id="A0AAV9VLB8"/>
<feature type="region of interest" description="Disordered" evidence="7">
    <location>
        <begin position="216"/>
        <end position="248"/>
    </location>
</feature>
<dbReference type="CDD" id="cd02901">
    <property type="entry name" value="Macro_Poa1p-like"/>
    <property type="match status" value="1"/>
</dbReference>
<evidence type="ECO:0000259" key="8">
    <source>
        <dbReference type="Pfam" id="PF01661"/>
    </source>
</evidence>
<dbReference type="GO" id="GO:0140291">
    <property type="term" value="P:peptidyl-glutamate ADP-deribosylation"/>
    <property type="evidence" value="ECO:0007669"/>
    <property type="project" value="TreeGrafter"/>
</dbReference>
<evidence type="ECO:0000256" key="6">
    <source>
        <dbReference type="ARBA" id="ARBA00034427"/>
    </source>
</evidence>
<dbReference type="Pfam" id="PF01661">
    <property type="entry name" value="Macro"/>
    <property type="match status" value="1"/>
</dbReference>
<accession>A0AAV9VLB8</accession>
<dbReference type="Gene3D" id="3.40.220.10">
    <property type="entry name" value="Leucine Aminopeptidase, subunit E, domain 1"/>
    <property type="match status" value="1"/>
</dbReference>
<evidence type="ECO:0000256" key="1">
    <source>
        <dbReference type="ARBA" id="ARBA00002432"/>
    </source>
</evidence>
<comment type="catalytic activity">
    <reaction evidence="6">
        <text>ADP-alpha-D-ribose 1''-phosphate + H2O = ADP-D-ribose + phosphate</text>
        <dbReference type="Rhea" id="RHEA:25029"/>
        <dbReference type="ChEBI" id="CHEBI:15377"/>
        <dbReference type="ChEBI" id="CHEBI:43474"/>
        <dbReference type="ChEBI" id="CHEBI:57967"/>
        <dbReference type="ChEBI" id="CHEBI:58753"/>
        <dbReference type="EC" id="3.1.3.84"/>
    </reaction>
</comment>
<keyword evidence="10" id="KW-1185">Reference proteome</keyword>
<dbReference type="EMBL" id="JAVHNS010000001">
    <property type="protein sequence ID" value="KAK6362915.1"/>
    <property type="molecule type" value="Genomic_DNA"/>
</dbReference>
<sequence>MSGSDYESEYDEGPPAAVGLASLLSGPSYPQDDDNGESVDTEHVKLFYGDIFAAPPNSVLIHACNCQGSWGAGIALKFRQTYPAAYSIYRDHCLSSPSPALILGTTLLIPPQRTDPCNHWIACMFTSVHFGRRVDPPEKILESTASAFEHLLSRVKNTPGGVPGALHACKINSGKFGVEWEKSRTILEDSLAAEGKDRILFVYEPTCGEIEREKLEEAAQNSKATGAGSRGRRKSKGGLGRGQQTLKF</sequence>